<dbReference type="SUPFAM" id="SSF52777">
    <property type="entry name" value="CoA-dependent acyltransferases"/>
    <property type="match status" value="4"/>
</dbReference>
<dbReference type="Proteomes" id="UP001176806">
    <property type="component" value="Unassembled WGS sequence"/>
</dbReference>
<dbReference type="InterPro" id="IPR000873">
    <property type="entry name" value="AMP-dep_synth/lig_dom"/>
</dbReference>
<dbReference type="Gene3D" id="3.40.50.980">
    <property type="match status" value="2"/>
</dbReference>
<dbReference type="InterPro" id="IPR009081">
    <property type="entry name" value="PP-bd_ACP"/>
</dbReference>
<dbReference type="SUPFAM" id="SSF47336">
    <property type="entry name" value="ACP-like"/>
    <property type="match status" value="1"/>
</dbReference>
<dbReference type="PROSITE" id="PS50075">
    <property type="entry name" value="CARRIER"/>
    <property type="match status" value="1"/>
</dbReference>
<dbReference type="Gene3D" id="2.30.38.10">
    <property type="entry name" value="Luciferase, Domain 3"/>
    <property type="match status" value="1"/>
</dbReference>
<feature type="non-terminal residue" evidence="6">
    <location>
        <position position="1645"/>
    </location>
</feature>
<dbReference type="RefSeq" id="WP_303304582.1">
    <property type="nucleotide sequence ID" value="NZ_JAUOEL010000020.1"/>
</dbReference>
<dbReference type="PROSITE" id="PS00455">
    <property type="entry name" value="AMP_BINDING"/>
    <property type="match status" value="1"/>
</dbReference>
<evidence type="ECO:0000256" key="4">
    <source>
        <dbReference type="SAM" id="MobiDB-lite"/>
    </source>
</evidence>
<keyword evidence="3" id="KW-0597">Phosphoprotein</keyword>
<dbReference type="CDD" id="cd19531">
    <property type="entry name" value="LCL_NRPS-like"/>
    <property type="match status" value="1"/>
</dbReference>
<dbReference type="NCBIfam" id="TIGR01733">
    <property type="entry name" value="AA-adenyl-dom"/>
    <property type="match status" value="1"/>
</dbReference>
<name>A0ABT8WVQ2_9FLAO</name>
<dbReference type="InterPro" id="IPR036736">
    <property type="entry name" value="ACP-like_sf"/>
</dbReference>
<comment type="caution">
    <text evidence="6">The sequence shown here is derived from an EMBL/GenBank/DDBJ whole genome shotgun (WGS) entry which is preliminary data.</text>
</comment>
<comment type="cofactor">
    <cofactor evidence="1">
        <name>pantetheine 4'-phosphate</name>
        <dbReference type="ChEBI" id="CHEBI:47942"/>
    </cofactor>
</comment>
<dbReference type="Pfam" id="PF00501">
    <property type="entry name" value="AMP-binding"/>
    <property type="match status" value="1"/>
</dbReference>
<dbReference type="PANTHER" id="PTHR45527:SF14">
    <property type="entry name" value="PLIPASTATIN SYNTHASE SUBUNIT B"/>
    <property type="match status" value="1"/>
</dbReference>
<protein>
    <submittedName>
        <fullName evidence="6">Amino acid adenylation domain-containing protein</fullName>
    </submittedName>
</protein>
<evidence type="ECO:0000256" key="1">
    <source>
        <dbReference type="ARBA" id="ARBA00001957"/>
    </source>
</evidence>
<dbReference type="Pfam" id="PF00668">
    <property type="entry name" value="Condensation"/>
    <property type="match status" value="2"/>
</dbReference>
<dbReference type="Gene3D" id="3.30.559.30">
    <property type="entry name" value="Nonribosomal peptide synthetase, condensation domain"/>
    <property type="match status" value="2"/>
</dbReference>
<dbReference type="SUPFAM" id="SSF56801">
    <property type="entry name" value="Acetyl-CoA synthetase-like"/>
    <property type="match status" value="1"/>
</dbReference>
<feature type="region of interest" description="Disordered" evidence="4">
    <location>
        <begin position="1020"/>
        <end position="1039"/>
    </location>
</feature>
<dbReference type="InterPro" id="IPR020845">
    <property type="entry name" value="AMP-binding_CS"/>
</dbReference>
<dbReference type="Gene3D" id="3.30.559.10">
    <property type="entry name" value="Chloramphenicol acetyltransferase-like domain"/>
    <property type="match status" value="2"/>
</dbReference>
<organism evidence="6 7">
    <name type="scientific">Flavivirga jejuensis</name>
    <dbReference type="NCBI Taxonomy" id="870487"/>
    <lineage>
        <taxon>Bacteria</taxon>
        <taxon>Pseudomonadati</taxon>
        <taxon>Bacteroidota</taxon>
        <taxon>Flavobacteriia</taxon>
        <taxon>Flavobacteriales</taxon>
        <taxon>Flavobacteriaceae</taxon>
        <taxon>Flavivirga</taxon>
    </lineage>
</organism>
<dbReference type="PROSITE" id="PS00012">
    <property type="entry name" value="PHOSPHOPANTETHEINE"/>
    <property type="match status" value="1"/>
</dbReference>
<dbReference type="PANTHER" id="PTHR45527">
    <property type="entry name" value="NONRIBOSOMAL PEPTIDE SYNTHETASE"/>
    <property type="match status" value="1"/>
</dbReference>
<dbReference type="InterPro" id="IPR001242">
    <property type="entry name" value="Condensation_dom"/>
</dbReference>
<dbReference type="Gene3D" id="3.30.300.30">
    <property type="match status" value="1"/>
</dbReference>
<gene>
    <name evidence="6" type="ORF">Q4Q40_23935</name>
</gene>
<feature type="domain" description="Carrier" evidence="5">
    <location>
        <begin position="1041"/>
        <end position="1116"/>
    </location>
</feature>
<evidence type="ECO:0000256" key="3">
    <source>
        <dbReference type="ARBA" id="ARBA00022553"/>
    </source>
</evidence>
<dbReference type="InterPro" id="IPR045851">
    <property type="entry name" value="AMP-bd_C_sf"/>
</dbReference>
<evidence type="ECO:0000259" key="5">
    <source>
        <dbReference type="PROSITE" id="PS50075"/>
    </source>
</evidence>
<dbReference type="Gene3D" id="1.10.1200.10">
    <property type="entry name" value="ACP-like"/>
    <property type="match status" value="1"/>
</dbReference>
<dbReference type="Pfam" id="PF00550">
    <property type="entry name" value="PP-binding"/>
    <property type="match status" value="1"/>
</dbReference>
<keyword evidence="2" id="KW-0596">Phosphopantetheine</keyword>
<dbReference type="Pfam" id="PF13193">
    <property type="entry name" value="AMP-binding_C"/>
    <property type="match status" value="1"/>
</dbReference>
<proteinExistence type="predicted"/>
<accession>A0ABT8WVQ2</accession>
<dbReference type="InterPro" id="IPR025110">
    <property type="entry name" value="AMP-bd_C"/>
</dbReference>
<keyword evidence="7" id="KW-1185">Reference proteome</keyword>
<evidence type="ECO:0000256" key="2">
    <source>
        <dbReference type="ARBA" id="ARBA00022450"/>
    </source>
</evidence>
<dbReference type="InterPro" id="IPR006162">
    <property type="entry name" value="Ppantetheine_attach_site"/>
</dbReference>
<dbReference type="CDD" id="cd05930">
    <property type="entry name" value="A_NRPS"/>
    <property type="match status" value="1"/>
</dbReference>
<dbReference type="EMBL" id="JAUOEL010000020">
    <property type="protein sequence ID" value="MDO5977255.1"/>
    <property type="molecule type" value="Genomic_DNA"/>
</dbReference>
<dbReference type="InterPro" id="IPR023213">
    <property type="entry name" value="CAT-like_dom_sf"/>
</dbReference>
<sequence>MSREILDILKEVNIKGVKISVNKGALSIKSTTPIDAPLLQNIKDNKGLIIQYIEKHQRRDKTTIFKKITPYDRAVIGKIPLSFNQESLWFLDQLQGSVEYHMPVVLRLKGILDITFLEASFRKIIDRHEVLRTIIRSEDGVGYQEVILPEDWVLENVRLDSGENIEEVISSFSKIPFDLSSDYMLRACLYDLGNQEYILGCIFHHIASDGWSDGLLVSEITELYSALTSGRSPELPELSLQYADYAIWQREYVDGKILEDLLSYWEDTLNGVSTISLPTDYSRPPVQSHQGSSVSISLPPELSSSLIALCQKEGVTLFMVLLAAFKVLLSRYSGQDDICIGTPIANRTQSELERMIGFFVNTLALRSDLSGNPSFREVLRRIKETTLSGYDHQLAPFEKVVNRVVKTRDMSMSPLFQMLFVLQNTPEEGTIELGELSLSSYDYEENMSQYDLILNAEESDSSMVFSMGYCSALFDEVTIHRMLAHYQELLGSIVDNSAEKIGSLSMLTQEERDELLGVFNTTQVKYPIDKTIIDFFEEEVQNNPDHVAIVYKSEELTYAALDRRSNQLARYLIKEGIKDEDLVGICIDRSLEMIIGILGILKSGGVYVPMDPDYPSDRINYMIDDANINLVLSSVASEKALVNSQDLEILLLDKDWNRIGKESSERLDKELNPGQLAYVIYTSGSTGKPKGVLITHSNVVRLFKHESPLYDFNSSDVWILFHSFCFDFSVWEMYGALFYGGRLVIVPKTLTKDAVSFTELLIKEGVTVLNQTPSAFYALQEELFSQSLPNSLRYVIFGGEALNPSYLKRWSECYPDCKLINMYGITETTVHVTYKEITKLDVLTSISTIGSAIPTLSCYILDEYLNLMPIGVVGELCVGGAGVARGYLNREALTSEKFIKNPFSADANDRLYRSGDLGRWLPDGSIEYIGRKDAQVKIRGYRIELGEIESALSSLELIRQCCVLAKEDTIGNKRLIAYVIVDGGLEKKAIQEQLGEKLPDYMVPQIWIALSEMPITSNGKIDKKRLPEPDSSQLSTQEYVEPTNEREAKLVSIWQELLGIEKIGVHDDFFELGGDSIISIRLISKINETFNRQIKLQALFKYSTIQHFSNSVLENNMGDYKYEALYEMVESEISMLASSVLNSIGHPDLVEDVYPMSDIQQGMIMESLSSPDLGVFHDQMLFPLKDCSFDRDTFSNSINLLLEKHSIFRTYFNFSDHDKPVQLVYKDVLSNNVIYTDISSLDRQKQEKRVEEFLISERENPFEFKEKPLYRFHVFNLNTDNVLFVFQFHHSIMDGWSVASFITELYKLYFELKKDTSYLPSTIVSSQRDFVISELIAKQDVDNSSFWKTELLEYKFLDVFLKETEKTEYYTKKYDASFLNDLKSLCSTHKMPLKTVLFGAYLYALQMLTYESELTVGLVSNTRPLINDGDKILGCFINTLPVRYNFREGESWLSYFKNVNEKLEEISLNGGMTFFEIKRLAGIHKDDSVFDTLFNYIDFHVYDEIFQEDSSVDSLLSEDDFKENLDVPSFERTSTSLNLTIDLTGGTELEFEYALHKDFKSEISLERFHDFVYNALCRFSNGLSTSMNNDYILTDIERQKLLQEFNNIKVAYPSDKSIVDLFVAQVKNSPDNIAIVFDKKVLSYI</sequence>
<reference evidence="6" key="1">
    <citation type="submission" date="2023-07" db="EMBL/GenBank/DDBJ databases">
        <title>Two novel species in the genus Flavivirga.</title>
        <authorList>
            <person name="Kwon K."/>
        </authorList>
    </citation>
    <scope>NUCLEOTIDE SEQUENCE</scope>
    <source>
        <strain evidence="6">KACC 14158</strain>
    </source>
</reference>
<evidence type="ECO:0000313" key="6">
    <source>
        <dbReference type="EMBL" id="MDO5977255.1"/>
    </source>
</evidence>
<dbReference type="InterPro" id="IPR010071">
    <property type="entry name" value="AA_adenyl_dom"/>
</dbReference>
<evidence type="ECO:0000313" key="7">
    <source>
        <dbReference type="Proteomes" id="UP001176806"/>
    </source>
</evidence>